<evidence type="ECO:0000313" key="3">
    <source>
        <dbReference type="Proteomes" id="UP000177583"/>
    </source>
</evidence>
<accession>A0A1F6GPV0</accession>
<comment type="caution">
    <text evidence="2">The sequence shown here is derived from an EMBL/GenBank/DDBJ whole genome shotgun (WGS) entry which is preliminary data.</text>
</comment>
<evidence type="ECO:0000313" key="2">
    <source>
        <dbReference type="EMBL" id="OGH00091.1"/>
    </source>
</evidence>
<dbReference type="AlphaFoldDB" id="A0A1F6GPV0"/>
<sequence>MPPSSLRFFVLLWVGLWSSPFFCPLAFALESESVPDPAALSPPAAQPEEPVVNPATLETSASEPDVPQAPEAIVHQAQETTVPRPKEPAPLPMGDPEETAALSQAFAAALPSFSGMEEPALDLSWEGLKGGIKKNAQAKGLTKGQTEAGLHWVNQMEKDPGLLARTFGLDPKASLPLPNSAVTAVGSVWLPYGVASMWQHCQLQFKRETGLALELTQGWHSGAYQLWALAKVSTSLSQGVRSFGPLGPFGPSGIRAPLGYRLEAPPEGMESARTLLFGHCINFGLEESGPNQLTFVGPEALYRPSLAKLPEPYGPEFLAALEMSHFYPSPEGLRVILSIAFQESSLVWDPALTDEKKQAIREQFLLPMAAAAAGLGGTLSQMVLPQRLVEEQSKLATDLVALLGRRSTEYDFYRWTRQTNQFIKEMMAEYGGLAQWGSQFLHLEQKFKRLEYEPQTFGLWQLNVNHLSERISGNSALRHKYPALFFKGGNLSREWLIESLSGRPKAPLNRIQTLSLIFESALGPRYLDHFLGQKEDLLYFAGENLTGELSSFRAAVQVRLGEVTGAKLTFDGDLAFSKPYSRQLDHSRTSQTQKVLLAYAQGQKKALSVSPQKAVTELCSASRRSELMASKLYRLLMKGRMGQRVFPKIRSELYQQSPYSYGNRVLKRAENF</sequence>
<dbReference type="Proteomes" id="UP000177583">
    <property type="component" value="Unassembled WGS sequence"/>
</dbReference>
<gene>
    <name evidence="2" type="ORF">A2557_04395</name>
</gene>
<feature type="region of interest" description="Disordered" evidence="1">
    <location>
        <begin position="77"/>
        <end position="97"/>
    </location>
</feature>
<organism evidence="2 3">
    <name type="scientific">Candidatus Lambdaproteobacteria bacterium RIFOXYD2_FULL_56_26</name>
    <dbReference type="NCBI Taxonomy" id="1817773"/>
    <lineage>
        <taxon>Bacteria</taxon>
        <taxon>Pseudomonadati</taxon>
        <taxon>Pseudomonadota</taxon>
        <taxon>Candidatus Lambdaproteobacteria</taxon>
    </lineage>
</organism>
<proteinExistence type="predicted"/>
<evidence type="ECO:0000256" key="1">
    <source>
        <dbReference type="SAM" id="MobiDB-lite"/>
    </source>
</evidence>
<reference evidence="2 3" key="1">
    <citation type="journal article" date="2016" name="Nat. Commun.">
        <title>Thousands of microbial genomes shed light on interconnected biogeochemical processes in an aquifer system.</title>
        <authorList>
            <person name="Anantharaman K."/>
            <person name="Brown C.T."/>
            <person name="Hug L.A."/>
            <person name="Sharon I."/>
            <person name="Castelle C.J."/>
            <person name="Probst A.J."/>
            <person name="Thomas B.C."/>
            <person name="Singh A."/>
            <person name="Wilkins M.J."/>
            <person name="Karaoz U."/>
            <person name="Brodie E.L."/>
            <person name="Williams K.H."/>
            <person name="Hubbard S.S."/>
            <person name="Banfield J.F."/>
        </authorList>
    </citation>
    <scope>NUCLEOTIDE SEQUENCE [LARGE SCALE GENOMIC DNA]</scope>
</reference>
<dbReference type="EMBL" id="MFNF01000050">
    <property type="protein sequence ID" value="OGH00091.1"/>
    <property type="molecule type" value="Genomic_DNA"/>
</dbReference>
<name>A0A1F6GPV0_9PROT</name>
<protein>
    <submittedName>
        <fullName evidence="2">Uncharacterized protein</fullName>
    </submittedName>
</protein>